<dbReference type="KEGG" id="tng:GSTEN00002304G001"/>
<evidence type="ECO:0000313" key="1">
    <source>
        <dbReference type="EMBL" id="CAF88743.1"/>
    </source>
</evidence>
<dbReference type="AlphaFoldDB" id="Q4TED9"/>
<dbReference type="EMBL" id="CAAE01005473">
    <property type="protein sequence ID" value="CAF88743.1"/>
    <property type="molecule type" value="Genomic_DNA"/>
</dbReference>
<reference evidence="1" key="2">
    <citation type="submission" date="2004-02" db="EMBL/GenBank/DDBJ databases">
        <authorList>
            <consortium name="Genoscope"/>
            <consortium name="Whitehead Institute Centre for Genome Research"/>
        </authorList>
    </citation>
    <scope>NUCLEOTIDE SEQUENCE</scope>
</reference>
<reference evidence="1" key="1">
    <citation type="journal article" date="2004" name="Nature">
        <title>Genome duplication in the teleost fish Tetraodon nigroviridis reveals the early vertebrate proto-karyotype.</title>
        <authorList>
            <person name="Jaillon O."/>
            <person name="Aury J.-M."/>
            <person name="Brunet F."/>
            <person name="Petit J.-L."/>
            <person name="Stange-Thomann N."/>
            <person name="Mauceli E."/>
            <person name="Bouneau L."/>
            <person name="Fischer C."/>
            <person name="Ozouf-Costaz C."/>
            <person name="Bernot A."/>
            <person name="Nicaud S."/>
            <person name="Jaffe D."/>
            <person name="Fisher S."/>
            <person name="Lutfalla G."/>
            <person name="Dossat C."/>
            <person name="Segurens B."/>
            <person name="Dasilva C."/>
            <person name="Salanoubat M."/>
            <person name="Levy M."/>
            <person name="Boudet N."/>
            <person name="Castellano S."/>
            <person name="Anthouard V."/>
            <person name="Jubin C."/>
            <person name="Castelli V."/>
            <person name="Katinka M."/>
            <person name="Vacherie B."/>
            <person name="Biemont C."/>
            <person name="Skalli Z."/>
            <person name="Cattolico L."/>
            <person name="Poulain J."/>
            <person name="De Berardinis V."/>
            <person name="Cruaud C."/>
            <person name="Duprat S."/>
            <person name="Brottier P."/>
            <person name="Coutanceau J.-P."/>
            <person name="Gouzy J."/>
            <person name="Parra G."/>
            <person name="Lardier G."/>
            <person name="Chapple C."/>
            <person name="McKernan K.J."/>
            <person name="McEwan P."/>
            <person name="Bosak S."/>
            <person name="Kellis M."/>
            <person name="Volff J.-N."/>
            <person name="Guigo R."/>
            <person name="Zody M.C."/>
            <person name="Mesirov J."/>
            <person name="Lindblad-Toh K."/>
            <person name="Birren B."/>
            <person name="Nusbaum C."/>
            <person name="Kahn D."/>
            <person name="Robinson-Rechavi M."/>
            <person name="Laudet V."/>
            <person name="Schachter V."/>
            <person name="Quetier F."/>
            <person name="Saurin W."/>
            <person name="Scarpelli C."/>
            <person name="Wincker P."/>
            <person name="Lander E.S."/>
            <person name="Weissenbach J."/>
            <person name="Roest Crollius H."/>
        </authorList>
    </citation>
    <scope>NUCLEOTIDE SEQUENCE [LARGE SCALE GENOMIC DNA]</scope>
</reference>
<gene>
    <name evidence="1" type="ORF">GSTENG00002304001</name>
</gene>
<organism evidence="1">
    <name type="scientific">Tetraodon nigroviridis</name>
    <name type="common">Spotted green pufferfish</name>
    <name type="synonym">Chelonodon nigroviridis</name>
    <dbReference type="NCBI Taxonomy" id="99883"/>
    <lineage>
        <taxon>Eukaryota</taxon>
        <taxon>Metazoa</taxon>
        <taxon>Chordata</taxon>
        <taxon>Craniata</taxon>
        <taxon>Vertebrata</taxon>
        <taxon>Euteleostomi</taxon>
        <taxon>Actinopterygii</taxon>
        <taxon>Neopterygii</taxon>
        <taxon>Teleostei</taxon>
        <taxon>Neoteleostei</taxon>
        <taxon>Acanthomorphata</taxon>
        <taxon>Eupercaria</taxon>
        <taxon>Tetraodontiformes</taxon>
        <taxon>Tetradontoidea</taxon>
        <taxon>Tetraodontidae</taxon>
        <taxon>Tetraodon</taxon>
    </lineage>
</organism>
<protein>
    <submittedName>
        <fullName evidence="1">(spotted green pufferfish) hypothetical protein</fullName>
    </submittedName>
</protein>
<comment type="caution">
    <text evidence="1">The sequence shown here is derived from an EMBL/GenBank/DDBJ whole genome shotgun (WGS) entry which is preliminary data.</text>
</comment>
<accession>Q4TED9</accession>
<sequence>HFYPHSHCDGRPVGELHTGVLTGTYTYFGFTDMMLLSNNSFSSQQRILVAIINNWDYK</sequence>
<name>Q4TED9_TETNG</name>
<feature type="non-terminal residue" evidence="1">
    <location>
        <position position="1"/>
    </location>
</feature>
<proteinExistence type="predicted"/>